<dbReference type="InterPro" id="IPR053927">
    <property type="entry name" value="FlgK_helical"/>
</dbReference>
<keyword evidence="12" id="KW-0282">Flagellum</keyword>
<dbReference type="Pfam" id="PF22638">
    <property type="entry name" value="FlgK_D1"/>
    <property type="match status" value="1"/>
</dbReference>
<feature type="coiled-coil region" evidence="8">
    <location>
        <begin position="159"/>
        <end position="193"/>
    </location>
</feature>
<keyword evidence="8" id="KW-0175">Coiled coil</keyword>
<evidence type="ECO:0000256" key="7">
    <source>
        <dbReference type="RuleBase" id="RU362065"/>
    </source>
</evidence>
<comment type="subcellular location">
    <subcellularLocation>
        <location evidence="1 7">Bacterial flagellum</location>
    </subcellularLocation>
    <subcellularLocation>
        <location evidence="2 7">Secreted</location>
    </subcellularLocation>
</comment>
<keyword evidence="5 7" id="KW-0964">Secreted</keyword>
<organism evidence="12 13">
    <name type="scientific">Kurthia gibsonii</name>
    <dbReference type="NCBI Taxonomy" id="33946"/>
    <lineage>
        <taxon>Bacteria</taxon>
        <taxon>Bacillati</taxon>
        <taxon>Bacillota</taxon>
        <taxon>Bacilli</taxon>
        <taxon>Bacillales</taxon>
        <taxon>Caryophanaceae</taxon>
        <taxon>Kurthia</taxon>
    </lineage>
</organism>
<evidence type="ECO:0000313" key="12">
    <source>
        <dbReference type="EMBL" id="MEL5989431.1"/>
    </source>
</evidence>
<keyword evidence="12" id="KW-0966">Cell projection</keyword>
<dbReference type="Proteomes" id="UP001398420">
    <property type="component" value="Unassembled WGS sequence"/>
</dbReference>
<keyword evidence="6 7" id="KW-0975">Bacterial flagellum</keyword>
<comment type="caution">
    <text evidence="12">The sequence shown here is derived from an EMBL/GenBank/DDBJ whole genome shotgun (WGS) entry which is preliminary data.</text>
</comment>
<evidence type="ECO:0000256" key="4">
    <source>
        <dbReference type="ARBA" id="ARBA00016244"/>
    </source>
</evidence>
<evidence type="ECO:0000256" key="1">
    <source>
        <dbReference type="ARBA" id="ARBA00004365"/>
    </source>
</evidence>
<dbReference type="RefSeq" id="WP_121175861.1">
    <property type="nucleotide sequence ID" value="NZ_JBBCRB010000001.1"/>
</dbReference>
<evidence type="ECO:0000256" key="8">
    <source>
        <dbReference type="SAM" id="Coils"/>
    </source>
</evidence>
<dbReference type="Pfam" id="PF00460">
    <property type="entry name" value="Flg_bb_rod"/>
    <property type="match status" value="1"/>
</dbReference>
<name>A0ABU9LNY8_9BACL</name>
<evidence type="ECO:0000259" key="11">
    <source>
        <dbReference type="Pfam" id="PF22638"/>
    </source>
</evidence>
<dbReference type="SUPFAM" id="SSF64518">
    <property type="entry name" value="Phase 1 flagellin"/>
    <property type="match status" value="1"/>
</dbReference>
<dbReference type="PRINTS" id="PR01005">
    <property type="entry name" value="FLGHOOKAP1"/>
</dbReference>
<evidence type="ECO:0000256" key="3">
    <source>
        <dbReference type="ARBA" id="ARBA00009677"/>
    </source>
</evidence>
<evidence type="ECO:0000256" key="2">
    <source>
        <dbReference type="ARBA" id="ARBA00004613"/>
    </source>
</evidence>
<evidence type="ECO:0000259" key="10">
    <source>
        <dbReference type="Pfam" id="PF06429"/>
    </source>
</evidence>
<dbReference type="PANTHER" id="PTHR30033:SF1">
    <property type="entry name" value="FLAGELLAR HOOK-ASSOCIATED PROTEIN 1"/>
    <property type="match status" value="1"/>
</dbReference>
<dbReference type="PANTHER" id="PTHR30033">
    <property type="entry name" value="FLAGELLAR HOOK-ASSOCIATED PROTEIN 1"/>
    <property type="match status" value="1"/>
</dbReference>
<dbReference type="InterPro" id="IPR010930">
    <property type="entry name" value="Flg_bb/hook_C_dom"/>
</dbReference>
<comment type="similarity">
    <text evidence="3 7">Belongs to the flagella basal body rod proteins family.</text>
</comment>
<keyword evidence="13" id="KW-1185">Reference proteome</keyword>
<proteinExistence type="inferred from homology"/>
<accession>A0ABU9LNY8</accession>
<feature type="domain" description="Flagellar hook-associated protein FlgK helical" evidence="11">
    <location>
        <begin position="103"/>
        <end position="379"/>
    </location>
</feature>
<protein>
    <recommendedName>
        <fullName evidence="4 7">Flagellar hook-associated protein 1</fullName>
        <shortName evidence="7">HAP1</shortName>
    </recommendedName>
</protein>
<evidence type="ECO:0000256" key="5">
    <source>
        <dbReference type="ARBA" id="ARBA00022525"/>
    </source>
</evidence>
<keyword evidence="12" id="KW-0969">Cilium</keyword>
<sequence length="535" mass="57366">MGSTFMGLETSKRGLSAQQSGLYTTGHNISNANTIGYSRQTVNLKPTNGFPGAGMNAPQIPGYLGTGSTAGSIQRVRDQFIDNQFRQETTKLGYWGSRTEAIGQLEGILKEPSTYGIDTAFNDFFKALQDLSASPENSAARQVAIEKAKTLAESFNYTNKQLTEVQENLKNQINVETKNVNSILKQIAQLNDQIANSEPNGYLPNDLYDERDILVDQLSQYLPITIKKEGNGGNSKEAAEGTYNIFLKLADGSEVQLVNKREAATLTPQTTTVDAGGNLVDSNFDESKTFTPFSQFNIVMGSGGGTGATVNMSQLNKGSGILQGIVESYGYVNKNTAGTAISAVDGVFSDKLAELDQLADEFAKEFNKIHKTGYTLEKKDANGVVIDASVQGGDFFVGNGAGGIKVSDGILKDFNKFAVSSAANEVGNGKIAIELSNLKTKALAGLNNASAQTFFQSMIGDVGVMGEQATRMFKNSSSLQLSISNNRASVSSVSLDEEMTNMIMYQQAYNASARMLTVMDETLEKIINGMGRVGL</sequence>
<dbReference type="Pfam" id="PF06429">
    <property type="entry name" value="Flg_bbr_C"/>
    <property type="match status" value="1"/>
</dbReference>
<gene>
    <name evidence="7 12" type="primary">flgK</name>
    <name evidence="12" type="ORF">AAF454_13540</name>
</gene>
<evidence type="ECO:0000256" key="6">
    <source>
        <dbReference type="ARBA" id="ARBA00023143"/>
    </source>
</evidence>
<dbReference type="InterPro" id="IPR002371">
    <property type="entry name" value="FlgK"/>
</dbReference>
<reference evidence="12 13" key="1">
    <citation type="submission" date="2024-04" db="EMBL/GenBank/DDBJ databases">
        <authorList>
            <person name="Wu Y.S."/>
            <person name="Zhang L."/>
        </authorList>
    </citation>
    <scope>NUCLEOTIDE SEQUENCE [LARGE SCALE GENOMIC DNA]</scope>
    <source>
        <strain evidence="12 13">KG-01</strain>
    </source>
</reference>
<feature type="domain" description="Flagellar basal-body/hook protein C-terminal" evidence="10">
    <location>
        <begin position="490"/>
        <end position="528"/>
    </location>
</feature>
<evidence type="ECO:0000313" key="13">
    <source>
        <dbReference type="Proteomes" id="UP001398420"/>
    </source>
</evidence>
<evidence type="ECO:0000259" key="9">
    <source>
        <dbReference type="Pfam" id="PF00460"/>
    </source>
</evidence>
<dbReference type="InterPro" id="IPR001444">
    <property type="entry name" value="Flag_bb_rod_N"/>
</dbReference>
<dbReference type="EMBL" id="JBCEWA010000012">
    <property type="protein sequence ID" value="MEL5989431.1"/>
    <property type="molecule type" value="Genomic_DNA"/>
</dbReference>
<feature type="domain" description="Flagellar basal body rod protein N-terminal" evidence="9">
    <location>
        <begin position="8"/>
        <end position="37"/>
    </location>
</feature>
<dbReference type="NCBIfam" id="TIGR02492">
    <property type="entry name" value="flgK_ends"/>
    <property type="match status" value="1"/>
</dbReference>